<comment type="caution">
    <text evidence="2">The sequence shown here is derived from an EMBL/GenBank/DDBJ whole genome shotgun (WGS) entry which is preliminary data.</text>
</comment>
<keyword evidence="1" id="KW-1133">Transmembrane helix</keyword>
<evidence type="ECO:0000313" key="3">
    <source>
        <dbReference type="Proteomes" id="UP000271974"/>
    </source>
</evidence>
<protein>
    <submittedName>
        <fullName evidence="2">Uncharacterized protein</fullName>
    </submittedName>
</protein>
<dbReference type="Proteomes" id="UP000271974">
    <property type="component" value="Unassembled WGS sequence"/>
</dbReference>
<evidence type="ECO:0000313" key="2">
    <source>
        <dbReference type="EMBL" id="RUS88560.1"/>
    </source>
</evidence>
<gene>
    <name evidence="2" type="ORF">EGW08_003660</name>
</gene>
<dbReference type="AlphaFoldDB" id="A0A3S1BPT9"/>
<name>A0A3S1BPT9_ELYCH</name>
<accession>A0A3S1BPT9</accession>
<organism evidence="2 3">
    <name type="scientific">Elysia chlorotica</name>
    <name type="common">Eastern emerald elysia</name>
    <name type="synonym">Sea slug</name>
    <dbReference type="NCBI Taxonomy" id="188477"/>
    <lineage>
        <taxon>Eukaryota</taxon>
        <taxon>Metazoa</taxon>
        <taxon>Spiralia</taxon>
        <taxon>Lophotrochozoa</taxon>
        <taxon>Mollusca</taxon>
        <taxon>Gastropoda</taxon>
        <taxon>Heterobranchia</taxon>
        <taxon>Euthyneura</taxon>
        <taxon>Panpulmonata</taxon>
        <taxon>Sacoglossa</taxon>
        <taxon>Placobranchoidea</taxon>
        <taxon>Plakobranchidae</taxon>
        <taxon>Elysia</taxon>
    </lineage>
</organism>
<keyword evidence="1" id="KW-0812">Transmembrane</keyword>
<sequence>MIFLGSSHLLYTPLNYLLKINSSIQTALLFGSGTEFKGHWTSSLLMFLNFADICVKPIIVRFMHPFFFIIFNHVIYKKCLFLNTYIFMLSTVIYVYLASICS</sequence>
<dbReference type="EMBL" id="RQTK01000079">
    <property type="protein sequence ID" value="RUS88560.1"/>
    <property type="molecule type" value="Genomic_DNA"/>
</dbReference>
<evidence type="ECO:0000256" key="1">
    <source>
        <dbReference type="SAM" id="Phobius"/>
    </source>
</evidence>
<feature type="transmembrane region" description="Helical" evidence="1">
    <location>
        <begin position="80"/>
        <end position="100"/>
    </location>
</feature>
<proteinExistence type="predicted"/>
<keyword evidence="3" id="KW-1185">Reference proteome</keyword>
<reference evidence="2 3" key="1">
    <citation type="submission" date="2019-01" db="EMBL/GenBank/DDBJ databases">
        <title>A draft genome assembly of the solar-powered sea slug Elysia chlorotica.</title>
        <authorList>
            <person name="Cai H."/>
            <person name="Li Q."/>
            <person name="Fang X."/>
            <person name="Li J."/>
            <person name="Curtis N.E."/>
            <person name="Altenburger A."/>
            <person name="Shibata T."/>
            <person name="Feng M."/>
            <person name="Maeda T."/>
            <person name="Schwartz J.A."/>
            <person name="Shigenobu S."/>
            <person name="Lundholm N."/>
            <person name="Nishiyama T."/>
            <person name="Yang H."/>
            <person name="Hasebe M."/>
            <person name="Li S."/>
            <person name="Pierce S.K."/>
            <person name="Wang J."/>
        </authorList>
    </citation>
    <scope>NUCLEOTIDE SEQUENCE [LARGE SCALE GENOMIC DNA]</scope>
    <source>
        <strain evidence="2">EC2010</strain>
        <tissue evidence="2">Whole organism of an adult</tissue>
    </source>
</reference>
<keyword evidence="1" id="KW-0472">Membrane</keyword>